<dbReference type="AlphaFoldDB" id="A0A816I7H7"/>
<feature type="chain" id="PRO_5032827462" description="cellulase" evidence="12">
    <location>
        <begin position="36"/>
        <end position="969"/>
    </location>
</feature>
<evidence type="ECO:0000256" key="1">
    <source>
        <dbReference type="ARBA" id="ARBA00000966"/>
    </source>
</evidence>
<dbReference type="Pfam" id="PF03735">
    <property type="entry name" value="ENT"/>
    <property type="match status" value="1"/>
</dbReference>
<dbReference type="SUPFAM" id="SSF48208">
    <property type="entry name" value="Six-hairpin glycosidases"/>
    <property type="match status" value="1"/>
</dbReference>
<sequence length="969" mass="108370">MYCVLRTRSSQCFLTMQSMCIVLLLLSITSGKVSAGLNYGEALTKSLLYFEAQRSGKLPSDQIVEWRGDSAPGDGSDVNIDLSGGYYDAGDNMKFGFPLAFTTTMLAWGSVEMASQFQAHNEHQNVLVALKWATDYLIKAHPEPNVLYGQVGDVKLDHKCWMRPEDMINTSHPRPSYRIDAQHPGADLAGETAAAMAAASLAFAPFDAAYAKTLTSHAKDLFEFGKNHPGVYHDSITNAAGFYSSSGHEDELLWAAAWLHRATGDQMYLDYLTQASNSGGVRFAFSWDDKFVGAQVLAAKLVFEGKVKNEGKMAEYKRMAEQFICNCAQKGYSNVKKTPGGLLWFFPWENLQYTATASFVLSSYSKYLEAAQASVQCPNGVLQASDLLGLARAQDQSCVMDYESFDSSGTDDDLPPSHRVVPRGGSSVSTNGRPSTLPPSHMYDQVAADMEAQIHHVEKEAYFSLLRAFRAQADAITWEKDGLITEMRKELRVSHEEHRELLARVNADDTIRRIRREAFLSLYSVEEEWRQSGGVQRHAAQVVHDTLPSPSASASIKRHKPNQPIPSQPFASSSPPQADPTHQFASWTAKRGLVPNVKDKKHKPVLPGSSSLKPIPYHPLDQPPRGQVMNNRLPSVPTSSSEPAKGSGPESFVGRRVRTRWPEDNAFYEAAITKYDPVEGRHALVYDIGTRNETWEWVKLAEISPRDIEWIGEDPGVCNRYGLNRTTGPNNVPQRGSGLAKTTIKNDLRTSQNGAGKRKHVDIRIRPTNVLIREVERVLGSHNPDPQEVEMAKRVLEEQEHALVGAITKLGDISNGENGNFAKAQCNADHEELMKKKKTLVEMERQSLDFFDALVTSHQTRSLLLEQRSCTSLLWILEDVENQEWSRKTFKYPRQWKGFECHLGSNGVVHTGELMVFQRSLKEAKPFCVYYYDFNIDRSRKVEIQGVETDELLGSRLCYPGYVENIRFL</sequence>
<keyword evidence="6" id="KW-0136">Cellulose degradation</keyword>
<feature type="domain" description="ENT" evidence="13">
    <location>
        <begin position="450"/>
        <end position="539"/>
    </location>
</feature>
<keyword evidence="12" id="KW-0732">Signal</keyword>
<dbReference type="InterPro" id="IPR012341">
    <property type="entry name" value="6hp_glycosidase-like_sf"/>
</dbReference>
<keyword evidence="7" id="KW-0539">Nucleus</keyword>
<dbReference type="GO" id="GO:0008810">
    <property type="term" value="F:cellulase activity"/>
    <property type="evidence" value="ECO:0007669"/>
    <property type="project" value="UniProtKB-EC"/>
</dbReference>
<reference evidence="14" key="1">
    <citation type="submission" date="2021-01" db="EMBL/GenBank/DDBJ databases">
        <authorList>
            <consortium name="Genoscope - CEA"/>
            <person name="William W."/>
        </authorList>
    </citation>
    <scope>NUCLEOTIDE SEQUENCE</scope>
</reference>
<evidence type="ECO:0000256" key="11">
    <source>
        <dbReference type="SAM" id="MobiDB-lite"/>
    </source>
</evidence>
<dbReference type="Pfam" id="PF00759">
    <property type="entry name" value="Glyco_hydro_9"/>
    <property type="match status" value="1"/>
</dbReference>
<dbReference type="PANTHER" id="PTHR22298">
    <property type="entry name" value="ENDO-1,4-BETA-GLUCANASE"/>
    <property type="match status" value="1"/>
</dbReference>
<comment type="similarity">
    <text evidence="3">Belongs to the glycosyl hydrolase 9 (cellulase E) family.</text>
</comment>
<comment type="catalytic activity">
    <reaction evidence="1">
        <text>Endohydrolysis of (1-&gt;4)-beta-D-glucosidic linkages in cellulose, lichenin and cereal beta-D-glucans.</text>
        <dbReference type="EC" id="3.2.1.4"/>
    </reaction>
</comment>
<evidence type="ECO:0000256" key="5">
    <source>
        <dbReference type="ARBA" id="ARBA00022801"/>
    </source>
</evidence>
<dbReference type="GO" id="GO:0030245">
    <property type="term" value="P:cellulose catabolic process"/>
    <property type="evidence" value="ECO:0007669"/>
    <property type="project" value="UniProtKB-KW"/>
</dbReference>
<keyword evidence="5" id="KW-0378">Hydrolase</keyword>
<dbReference type="Proteomes" id="UP001295469">
    <property type="component" value="Chromosome C03"/>
</dbReference>
<dbReference type="InterPro" id="IPR036142">
    <property type="entry name" value="ENT_dom-like_sf"/>
</dbReference>
<evidence type="ECO:0000313" key="14">
    <source>
        <dbReference type="EMBL" id="CAF1701295.1"/>
    </source>
</evidence>
<gene>
    <name evidence="14" type="ORF">DARMORV10_C03P29580.1</name>
</gene>
<evidence type="ECO:0000256" key="8">
    <source>
        <dbReference type="ARBA" id="ARBA00023277"/>
    </source>
</evidence>
<dbReference type="CDD" id="cd20404">
    <property type="entry name" value="Tudor_Agenet_AtEML-like"/>
    <property type="match status" value="1"/>
</dbReference>
<evidence type="ECO:0000256" key="12">
    <source>
        <dbReference type="SAM" id="SignalP"/>
    </source>
</evidence>
<dbReference type="SMART" id="SM01191">
    <property type="entry name" value="ENT"/>
    <property type="match status" value="1"/>
</dbReference>
<proteinExistence type="inferred from homology"/>
<evidence type="ECO:0000259" key="13">
    <source>
        <dbReference type="PROSITE" id="PS51138"/>
    </source>
</evidence>
<evidence type="ECO:0000256" key="6">
    <source>
        <dbReference type="ARBA" id="ARBA00023001"/>
    </source>
</evidence>
<dbReference type="PROSITE" id="PS51138">
    <property type="entry name" value="ENT"/>
    <property type="match status" value="1"/>
</dbReference>
<accession>A0A816I7H7</accession>
<dbReference type="InterPro" id="IPR001701">
    <property type="entry name" value="Glyco_hydro_9"/>
</dbReference>
<evidence type="ECO:0000256" key="10">
    <source>
        <dbReference type="ARBA" id="ARBA00023326"/>
    </source>
</evidence>
<evidence type="ECO:0000256" key="9">
    <source>
        <dbReference type="ARBA" id="ARBA00023295"/>
    </source>
</evidence>
<dbReference type="InterPro" id="IPR005491">
    <property type="entry name" value="ENT_dom"/>
</dbReference>
<evidence type="ECO:0000256" key="3">
    <source>
        <dbReference type="ARBA" id="ARBA00007072"/>
    </source>
</evidence>
<feature type="compositionally biased region" description="Low complexity" evidence="11">
    <location>
        <begin position="568"/>
        <end position="580"/>
    </location>
</feature>
<protein>
    <recommendedName>
        <fullName evidence="4">cellulase</fullName>
        <ecNumber evidence="4">3.2.1.4</ecNumber>
    </recommendedName>
</protein>
<evidence type="ECO:0000256" key="2">
    <source>
        <dbReference type="ARBA" id="ARBA00004123"/>
    </source>
</evidence>
<dbReference type="EC" id="3.2.1.4" evidence="4"/>
<feature type="region of interest" description="Disordered" evidence="11">
    <location>
        <begin position="407"/>
        <end position="439"/>
    </location>
</feature>
<dbReference type="Gene3D" id="2.30.30.140">
    <property type="match status" value="1"/>
</dbReference>
<keyword evidence="9" id="KW-0326">Glycosidase</keyword>
<feature type="region of interest" description="Disordered" evidence="11">
    <location>
        <begin position="548"/>
        <end position="654"/>
    </location>
</feature>
<keyword evidence="8" id="KW-0119">Carbohydrate metabolism</keyword>
<evidence type="ECO:0000256" key="7">
    <source>
        <dbReference type="ARBA" id="ARBA00023242"/>
    </source>
</evidence>
<dbReference type="Gene3D" id="1.50.10.10">
    <property type="match status" value="1"/>
</dbReference>
<evidence type="ECO:0000256" key="4">
    <source>
        <dbReference type="ARBA" id="ARBA00012601"/>
    </source>
</evidence>
<dbReference type="Pfam" id="PF08268">
    <property type="entry name" value="FBA_3"/>
    <property type="match status" value="1"/>
</dbReference>
<comment type="subcellular location">
    <subcellularLocation>
        <location evidence="2">Nucleus</location>
    </subcellularLocation>
</comment>
<dbReference type="SUPFAM" id="SSF158639">
    <property type="entry name" value="ENT-like"/>
    <property type="match status" value="1"/>
</dbReference>
<dbReference type="GO" id="GO:0005634">
    <property type="term" value="C:nucleus"/>
    <property type="evidence" value="ECO:0007669"/>
    <property type="project" value="UniProtKB-SubCell"/>
</dbReference>
<dbReference type="SUPFAM" id="SSF63748">
    <property type="entry name" value="Tudor/PWWP/MBT"/>
    <property type="match status" value="1"/>
</dbReference>
<dbReference type="Gene3D" id="1.10.1240.40">
    <property type="entry name" value="ENT domain"/>
    <property type="match status" value="1"/>
</dbReference>
<dbReference type="InterPro" id="IPR008928">
    <property type="entry name" value="6-hairpin_glycosidase_sf"/>
</dbReference>
<dbReference type="InterPro" id="IPR013187">
    <property type="entry name" value="F-box-assoc_dom_typ3"/>
</dbReference>
<feature type="compositionally biased region" description="Polar residues" evidence="11">
    <location>
        <begin position="628"/>
        <end position="642"/>
    </location>
</feature>
<feature type="signal peptide" evidence="12">
    <location>
        <begin position="1"/>
        <end position="35"/>
    </location>
</feature>
<name>A0A816I7H7_BRANA</name>
<dbReference type="EMBL" id="HG994367">
    <property type="protein sequence ID" value="CAF1701295.1"/>
    <property type="molecule type" value="Genomic_DNA"/>
</dbReference>
<organism evidence="14">
    <name type="scientific">Brassica napus</name>
    <name type="common">Rape</name>
    <dbReference type="NCBI Taxonomy" id="3708"/>
    <lineage>
        <taxon>Eukaryota</taxon>
        <taxon>Viridiplantae</taxon>
        <taxon>Streptophyta</taxon>
        <taxon>Embryophyta</taxon>
        <taxon>Tracheophyta</taxon>
        <taxon>Spermatophyta</taxon>
        <taxon>Magnoliopsida</taxon>
        <taxon>eudicotyledons</taxon>
        <taxon>Gunneridae</taxon>
        <taxon>Pentapetalae</taxon>
        <taxon>rosids</taxon>
        <taxon>malvids</taxon>
        <taxon>Brassicales</taxon>
        <taxon>Brassicaceae</taxon>
        <taxon>Brassiceae</taxon>
        <taxon>Brassica</taxon>
    </lineage>
</organism>
<keyword evidence="10" id="KW-0624">Polysaccharide degradation</keyword>